<keyword evidence="5 9" id="KW-1133">Transmembrane helix</keyword>
<gene>
    <name evidence="11" type="ORF">MNOR_LOCUS12765</name>
</gene>
<dbReference type="PANTHER" id="PTHR42643">
    <property type="entry name" value="IONOTROPIC RECEPTOR 20A-RELATED"/>
    <property type="match status" value="1"/>
</dbReference>
<name>A0AAV2QKR3_MEGNR</name>
<dbReference type="SUPFAM" id="SSF53850">
    <property type="entry name" value="Periplasmic binding protein-like II"/>
    <property type="match status" value="1"/>
</dbReference>
<dbReference type="InterPro" id="IPR052192">
    <property type="entry name" value="Insect_Ionotropic_Sensory_Rcpt"/>
</dbReference>
<keyword evidence="3" id="KW-1003">Cell membrane</keyword>
<evidence type="ECO:0000256" key="4">
    <source>
        <dbReference type="ARBA" id="ARBA00022692"/>
    </source>
</evidence>
<evidence type="ECO:0000313" key="12">
    <source>
        <dbReference type="Proteomes" id="UP001497623"/>
    </source>
</evidence>
<evidence type="ECO:0000256" key="9">
    <source>
        <dbReference type="SAM" id="Phobius"/>
    </source>
</evidence>
<evidence type="ECO:0000256" key="3">
    <source>
        <dbReference type="ARBA" id="ARBA00022475"/>
    </source>
</evidence>
<keyword evidence="7" id="KW-0675">Receptor</keyword>
<keyword evidence="6 9" id="KW-0472">Membrane</keyword>
<evidence type="ECO:0000256" key="1">
    <source>
        <dbReference type="ARBA" id="ARBA00004651"/>
    </source>
</evidence>
<dbReference type="InterPro" id="IPR001320">
    <property type="entry name" value="Iontro_rcpt_C"/>
</dbReference>
<feature type="transmembrane region" description="Helical" evidence="9">
    <location>
        <begin position="45"/>
        <end position="62"/>
    </location>
</feature>
<dbReference type="PANTHER" id="PTHR42643:SF24">
    <property type="entry name" value="IONOTROPIC RECEPTOR 60A"/>
    <property type="match status" value="1"/>
</dbReference>
<feature type="non-terminal residue" evidence="11">
    <location>
        <position position="291"/>
    </location>
</feature>
<dbReference type="AlphaFoldDB" id="A0AAV2QKR3"/>
<keyword evidence="8" id="KW-0325">Glycoprotein</keyword>
<dbReference type="Gene3D" id="3.40.190.10">
    <property type="entry name" value="Periplasmic binding protein-like II"/>
    <property type="match status" value="1"/>
</dbReference>
<dbReference type="Proteomes" id="UP001497623">
    <property type="component" value="Unassembled WGS sequence"/>
</dbReference>
<protein>
    <recommendedName>
        <fullName evidence="10">Ionotropic glutamate receptor C-terminal domain-containing protein</fullName>
    </recommendedName>
</protein>
<dbReference type="GO" id="GO:0015276">
    <property type="term" value="F:ligand-gated monoatomic ion channel activity"/>
    <property type="evidence" value="ECO:0007669"/>
    <property type="project" value="InterPro"/>
</dbReference>
<reference evidence="11 12" key="1">
    <citation type="submission" date="2024-05" db="EMBL/GenBank/DDBJ databases">
        <authorList>
            <person name="Wallberg A."/>
        </authorList>
    </citation>
    <scope>NUCLEOTIDE SEQUENCE [LARGE SCALE GENOMIC DNA]</scope>
</reference>
<feature type="transmembrane region" description="Helical" evidence="9">
    <location>
        <begin position="262"/>
        <end position="285"/>
    </location>
</feature>
<evidence type="ECO:0000256" key="6">
    <source>
        <dbReference type="ARBA" id="ARBA00023136"/>
    </source>
</evidence>
<evidence type="ECO:0000259" key="10">
    <source>
        <dbReference type="SMART" id="SM00079"/>
    </source>
</evidence>
<dbReference type="SMART" id="SM00079">
    <property type="entry name" value="PBPe"/>
    <property type="match status" value="1"/>
</dbReference>
<evidence type="ECO:0000256" key="7">
    <source>
        <dbReference type="ARBA" id="ARBA00023170"/>
    </source>
</evidence>
<evidence type="ECO:0000313" key="11">
    <source>
        <dbReference type="EMBL" id="CAL4085620.1"/>
    </source>
</evidence>
<proteinExistence type="inferred from homology"/>
<feature type="domain" description="Ionotropic glutamate receptor C-terminal" evidence="10">
    <location>
        <begin position="14"/>
        <end position="243"/>
    </location>
</feature>
<evidence type="ECO:0000256" key="8">
    <source>
        <dbReference type="ARBA" id="ARBA00023180"/>
    </source>
</evidence>
<sequence>MTDHTSLLALWVATRVFGTSLWVFDLVFFLRMLLFIKAAMKENPITMMASWTAALVIVVEKYKTRDTSPERREYTSRGVSVLLYVTTVLLFSFYTCNLISALTVGKVSPPFTDLKGMYESRTHTFGFFKGSAMEEYFRTANDGLYRNIWNDMVKPNYDILKKDIDENIDMVMAGDHVSLEVRPLLLKEYYHCGLMILPGLYFWKIMTWPMAPDLPVFPIINHHMYALAENGVYDKLHRKWYPRDLDCETTDMKALSFPSVCTAFIVLLAALLLASICMVVEIIAYRKFNYD</sequence>
<comment type="caution">
    <text evidence="11">The sequence shown here is derived from an EMBL/GenBank/DDBJ whole genome shotgun (WGS) entry which is preliminary data.</text>
</comment>
<accession>A0AAV2QKR3</accession>
<organism evidence="11 12">
    <name type="scientific">Meganyctiphanes norvegica</name>
    <name type="common">Northern krill</name>
    <name type="synonym">Thysanopoda norvegica</name>
    <dbReference type="NCBI Taxonomy" id="48144"/>
    <lineage>
        <taxon>Eukaryota</taxon>
        <taxon>Metazoa</taxon>
        <taxon>Ecdysozoa</taxon>
        <taxon>Arthropoda</taxon>
        <taxon>Crustacea</taxon>
        <taxon>Multicrustacea</taxon>
        <taxon>Malacostraca</taxon>
        <taxon>Eumalacostraca</taxon>
        <taxon>Eucarida</taxon>
        <taxon>Euphausiacea</taxon>
        <taxon>Euphausiidae</taxon>
        <taxon>Meganyctiphanes</taxon>
    </lineage>
</organism>
<dbReference type="GO" id="GO:0050906">
    <property type="term" value="P:detection of stimulus involved in sensory perception"/>
    <property type="evidence" value="ECO:0007669"/>
    <property type="project" value="UniProtKB-ARBA"/>
</dbReference>
<dbReference type="GO" id="GO:0005886">
    <property type="term" value="C:plasma membrane"/>
    <property type="evidence" value="ECO:0007669"/>
    <property type="project" value="UniProtKB-SubCell"/>
</dbReference>
<comment type="subcellular location">
    <subcellularLocation>
        <location evidence="1">Cell membrane</location>
        <topology evidence="1">Multi-pass membrane protein</topology>
    </subcellularLocation>
</comment>
<comment type="similarity">
    <text evidence="2">Belongs to the glutamate-gated ion channel (TC 1.A.10.1) family.</text>
</comment>
<evidence type="ECO:0000256" key="2">
    <source>
        <dbReference type="ARBA" id="ARBA00008685"/>
    </source>
</evidence>
<keyword evidence="12" id="KW-1185">Reference proteome</keyword>
<evidence type="ECO:0000256" key="5">
    <source>
        <dbReference type="ARBA" id="ARBA00022989"/>
    </source>
</evidence>
<keyword evidence="4 9" id="KW-0812">Transmembrane</keyword>
<dbReference type="EMBL" id="CAXKWB010007102">
    <property type="protein sequence ID" value="CAL4085620.1"/>
    <property type="molecule type" value="Genomic_DNA"/>
</dbReference>
<feature type="transmembrane region" description="Helical" evidence="9">
    <location>
        <begin position="82"/>
        <end position="105"/>
    </location>
</feature>
<feature type="transmembrane region" description="Helical" evidence="9">
    <location>
        <begin position="12"/>
        <end position="33"/>
    </location>
</feature>